<keyword evidence="1" id="KW-0233">DNA recombination</keyword>
<evidence type="ECO:0000313" key="4">
    <source>
        <dbReference type="Proteomes" id="UP000183174"/>
    </source>
</evidence>
<gene>
    <name evidence="3" type="ORF">GA0061099_10387</name>
</gene>
<dbReference type="AlphaFoldDB" id="A0A1C3XK98"/>
<dbReference type="EMBL" id="FMAE01000038">
    <property type="protein sequence ID" value="SCB52697.1"/>
    <property type="molecule type" value="Genomic_DNA"/>
</dbReference>
<feature type="region of interest" description="Disordered" evidence="2">
    <location>
        <begin position="97"/>
        <end position="124"/>
    </location>
</feature>
<evidence type="ECO:0000313" key="3">
    <source>
        <dbReference type="EMBL" id="SCB52697.1"/>
    </source>
</evidence>
<dbReference type="InterPro" id="IPR013762">
    <property type="entry name" value="Integrase-like_cat_sf"/>
</dbReference>
<dbReference type="Gene3D" id="1.10.443.10">
    <property type="entry name" value="Intergrase catalytic core"/>
    <property type="match status" value="1"/>
</dbReference>
<proteinExistence type="predicted"/>
<evidence type="ECO:0000256" key="2">
    <source>
        <dbReference type="SAM" id="MobiDB-lite"/>
    </source>
</evidence>
<dbReference type="GO" id="GO:0003677">
    <property type="term" value="F:DNA binding"/>
    <property type="evidence" value="ECO:0007669"/>
    <property type="project" value="InterPro"/>
</dbReference>
<protein>
    <recommendedName>
        <fullName evidence="5">Tyr recombinase domain-containing protein</fullName>
    </recommendedName>
</protein>
<evidence type="ECO:0000256" key="1">
    <source>
        <dbReference type="ARBA" id="ARBA00023172"/>
    </source>
</evidence>
<dbReference type="GO" id="GO:0015074">
    <property type="term" value="P:DNA integration"/>
    <property type="evidence" value="ECO:0007669"/>
    <property type="project" value="InterPro"/>
</dbReference>
<evidence type="ECO:0008006" key="5">
    <source>
        <dbReference type="Google" id="ProtNLM"/>
    </source>
</evidence>
<feature type="compositionally biased region" description="Low complexity" evidence="2">
    <location>
        <begin position="111"/>
        <end position="121"/>
    </location>
</feature>
<dbReference type="GO" id="GO:0006310">
    <property type="term" value="P:DNA recombination"/>
    <property type="evidence" value="ECO:0007669"/>
    <property type="project" value="UniProtKB-KW"/>
</dbReference>
<dbReference type="RefSeq" id="WP_050996299.1">
    <property type="nucleotide sequence ID" value="NZ_FMAE01000038.1"/>
</dbReference>
<name>A0A1C3XK98_9BRAD</name>
<organism evidence="3 4">
    <name type="scientific">Bradyrhizobium yuanmingense</name>
    <dbReference type="NCBI Taxonomy" id="108015"/>
    <lineage>
        <taxon>Bacteria</taxon>
        <taxon>Pseudomonadati</taxon>
        <taxon>Pseudomonadota</taxon>
        <taxon>Alphaproteobacteria</taxon>
        <taxon>Hyphomicrobiales</taxon>
        <taxon>Nitrobacteraceae</taxon>
        <taxon>Bradyrhizobium</taxon>
    </lineage>
</organism>
<sequence length="144" mass="16016">MSPLDISPGVHRAKPYVSSDAEIDALLTAALALAPADGLRRWSYHTLSGCRHAYIRGDGLERDDVDLDAGVLTVRLTKFGKSPLVTLHPTTRTGLRHYVNRRERGKRTRSSRTTAYSPSSSRSHRQDYAEWNEAALFGIVRRAA</sequence>
<accession>A0A1C3XK98</accession>
<reference evidence="3 4" key="1">
    <citation type="submission" date="2016-08" db="EMBL/GenBank/DDBJ databases">
        <authorList>
            <person name="Seilhamer J.J."/>
        </authorList>
    </citation>
    <scope>NUCLEOTIDE SEQUENCE [LARGE SCALE GENOMIC DNA]</scope>
    <source>
        <strain evidence="3 4">CCBAU 10071</strain>
    </source>
</reference>
<feature type="compositionally biased region" description="Basic residues" evidence="2">
    <location>
        <begin position="97"/>
        <end position="110"/>
    </location>
</feature>
<dbReference type="InterPro" id="IPR011010">
    <property type="entry name" value="DNA_brk_join_enz"/>
</dbReference>
<dbReference type="Proteomes" id="UP000183174">
    <property type="component" value="Unassembled WGS sequence"/>
</dbReference>
<dbReference type="SUPFAM" id="SSF56349">
    <property type="entry name" value="DNA breaking-rejoining enzymes"/>
    <property type="match status" value="1"/>
</dbReference>